<keyword evidence="2" id="KW-0472">Membrane</keyword>
<protein>
    <submittedName>
        <fullName evidence="3">Uncharacterized protein</fullName>
    </submittedName>
</protein>
<dbReference type="RefSeq" id="WP_118889042.1">
    <property type="nucleotide sequence ID" value="NZ_JAMAWL010000005.1"/>
</dbReference>
<keyword evidence="2" id="KW-1133">Transmembrane helix</keyword>
<feature type="transmembrane region" description="Helical" evidence="2">
    <location>
        <begin position="12"/>
        <end position="30"/>
    </location>
</feature>
<evidence type="ECO:0000256" key="1">
    <source>
        <dbReference type="SAM" id="MobiDB-lite"/>
    </source>
</evidence>
<proteinExistence type="predicted"/>
<gene>
    <name evidence="3" type="ORF">D1B32_07605</name>
</gene>
<dbReference type="OrthoDB" id="2720394at2"/>
<dbReference type="AlphaFoldDB" id="A0A417YIK7"/>
<name>A0A417YIK7_9BACI</name>
<reference evidence="3 4" key="1">
    <citation type="journal article" date="2007" name="Int. J. Syst. Evol. Microbiol.">
        <title>Oceanobacillus profundus sp. nov., isolated from a deep-sea sediment core.</title>
        <authorList>
            <person name="Kim Y.G."/>
            <person name="Choi D.H."/>
            <person name="Hyun S."/>
            <person name="Cho B.C."/>
        </authorList>
    </citation>
    <scope>NUCLEOTIDE SEQUENCE [LARGE SCALE GENOMIC DNA]</scope>
    <source>
        <strain evidence="3 4">DSM 18246</strain>
    </source>
</reference>
<comment type="caution">
    <text evidence="3">The sequence shown here is derived from an EMBL/GenBank/DDBJ whole genome shotgun (WGS) entry which is preliminary data.</text>
</comment>
<keyword evidence="2" id="KW-0812">Transmembrane</keyword>
<evidence type="ECO:0000256" key="2">
    <source>
        <dbReference type="SAM" id="Phobius"/>
    </source>
</evidence>
<accession>A0A417YIK7</accession>
<feature type="region of interest" description="Disordered" evidence="1">
    <location>
        <begin position="108"/>
        <end position="132"/>
    </location>
</feature>
<dbReference type="EMBL" id="QWEH01000004">
    <property type="protein sequence ID" value="RHW32905.1"/>
    <property type="molecule type" value="Genomic_DNA"/>
</dbReference>
<evidence type="ECO:0000313" key="3">
    <source>
        <dbReference type="EMBL" id="RHW32905.1"/>
    </source>
</evidence>
<dbReference type="Proteomes" id="UP000285456">
    <property type="component" value="Unassembled WGS sequence"/>
</dbReference>
<sequence length="236" mass="27258">MNSGWTNKDWKWLTSILVAVIILSFSFWLSDYSINFNIISSSVSIALAIVAISMSMQQSKDNQRTLTSVADMRNEVINHIKDVGIKVDKISMTDITDLVQILDKKMNDGGGKEKQHEQDKQENVVQGEKTKTSKEEEEKIKLYNKFLEFSTLGESNRKYKYQFKIRVENSEETMEFISKVIAKHFKGENILYNKVGKYEYEFVFVSDIPELYLLGDWINTVLQHQSTEVLGIFQIG</sequence>
<organism evidence="3 4">
    <name type="scientific">Oceanobacillus profundus</name>
    <dbReference type="NCBI Taxonomy" id="372463"/>
    <lineage>
        <taxon>Bacteria</taxon>
        <taxon>Bacillati</taxon>
        <taxon>Bacillota</taxon>
        <taxon>Bacilli</taxon>
        <taxon>Bacillales</taxon>
        <taxon>Bacillaceae</taxon>
        <taxon>Oceanobacillus</taxon>
    </lineage>
</organism>
<feature type="transmembrane region" description="Helical" evidence="2">
    <location>
        <begin position="36"/>
        <end position="54"/>
    </location>
</feature>
<evidence type="ECO:0000313" key="4">
    <source>
        <dbReference type="Proteomes" id="UP000285456"/>
    </source>
</evidence>
<keyword evidence="4" id="KW-1185">Reference proteome</keyword>